<geneLocation type="plasmid" evidence="2 3">
    <name>unnamedB</name>
</geneLocation>
<protein>
    <recommendedName>
        <fullName evidence="4">SnoaL-like domain-containing protein</fullName>
    </recommendedName>
</protein>
<feature type="signal peptide" evidence="1">
    <location>
        <begin position="1"/>
        <end position="21"/>
    </location>
</feature>
<reference evidence="2 3" key="1">
    <citation type="submission" date="2023-03" db="EMBL/GenBank/DDBJ databases">
        <title>Comparative genome and transcriptome analysis combination mining strategies for increasing vitamin B12 production of Ensifer adhaerens strain.</title>
        <authorList>
            <person name="Yongheng L."/>
        </authorList>
    </citation>
    <scope>NUCLEOTIDE SEQUENCE [LARGE SCALE GENOMIC DNA]</scope>
    <source>
        <strain evidence="2 3">Casida A-T305</strain>
        <plasmid evidence="2 3">unnamedB</plasmid>
    </source>
</reference>
<keyword evidence="2" id="KW-0614">Plasmid</keyword>
<evidence type="ECO:0008006" key="4">
    <source>
        <dbReference type="Google" id="ProtNLM"/>
    </source>
</evidence>
<evidence type="ECO:0000313" key="2">
    <source>
        <dbReference type="EMBL" id="WFP95091.1"/>
    </source>
</evidence>
<proteinExistence type="predicted"/>
<dbReference type="RefSeq" id="WP_034799876.1">
    <property type="nucleotide sequence ID" value="NZ_CP015882.1"/>
</dbReference>
<keyword evidence="1" id="KW-0732">Signal</keyword>
<dbReference type="InterPro" id="IPR032710">
    <property type="entry name" value="NTF2-like_dom_sf"/>
</dbReference>
<evidence type="ECO:0000313" key="3">
    <source>
        <dbReference type="Proteomes" id="UP001214094"/>
    </source>
</evidence>
<name>A0ABY8HSK2_ENSAD</name>
<gene>
    <name evidence="2" type="ORF">P4B07_28915</name>
</gene>
<dbReference type="Proteomes" id="UP001214094">
    <property type="component" value="Plasmid unnamedB"/>
</dbReference>
<feature type="chain" id="PRO_5045819390" description="SnoaL-like domain-containing protein" evidence="1">
    <location>
        <begin position="22"/>
        <end position="185"/>
    </location>
</feature>
<dbReference type="EMBL" id="CP121310">
    <property type="protein sequence ID" value="WFP95091.1"/>
    <property type="molecule type" value="Genomic_DNA"/>
</dbReference>
<sequence length="185" mass="20463">MTSLKLMLAAAAIAGAFTAPAAARDAACPQQGDKAPLSLHKSWIMTGWERHEGDPRFVFAEKMRAYYDLENTTGVFYDNFAPGEKQLFRNAARYGANWEDLQNAARSVAHGLTDGHDEIIGDSVASTTLGFVGRIERLDGKVIAFDGRSQLGWQCVKGAWKIRHELNYAWTVEPKTIEKFLGKAQ</sequence>
<keyword evidence="3" id="KW-1185">Reference proteome</keyword>
<dbReference type="SUPFAM" id="SSF54427">
    <property type="entry name" value="NTF2-like"/>
    <property type="match status" value="1"/>
</dbReference>
<evidence type="ECO:0000256" key="1">
    <source>
        <dbReference type="SAM" id="SignalP"/>
    </source>
</evidence>
<accession>A0ABY8HSK2</accession>
<organism evidence="2 3">
    <name type="scientific">Ensifer adhaerens</name>
    <name type="common">Sinorhizobium morelense</name>
    <dbReference type="NCBI Taxonomy" id="106592"/>
    <lineage>
        <taxon>Bacteria</taxon>
        <taxon>Pseudomonadati</taxon>
        <taxon>Pseudomonadota</taxon>
        <taxon>Alphaproteobacteria</taxon>
        <taxon>Hyphomicrobiales</taxon>
        <taxon>Rhizobiaceae</taxon>
        <taxon>Sinorhizobium/Ensifer group</taxon>
        <taxon>Ensifer</taxon>
    </lineage>
</organism>
<dbReference type="GeneID" id="29522957"/>